<dbReference type="InterPro" id="IPR015947">
    <property type="entry name" value="PUA-like_sf"/>
</dbReference>
<keyword evidence="3 8" id="KW-0641">Proline biosynthesis</keyword>
<evidence type="ECO:0000256" key="5">
    <source>
        <dbReference type="ARBA" id="ARBA00022741"/>
    </source>
</evidence>
<feature type="domain" description="PUA" evidence="9">
    <location>
        <begin position="278"/>
        <end position="351"/>
    </location>
</feature>
<dbReference type="SUPFAM" id="SSF53633">
    <property type="entry name" value="Carbamate kinase-like"/>
    <property type="match status" value="1"/>
</dbReference>
<comment type="pathway">
    <text evidence="8">Amino-acid biosynthesis; L-proline biosynthesis; L-glutamate 5-semialdehyde from L-glutamate: step 1/2.</text>
</comment>
<evidence type="ECO:0000256" key="4">
    <source>
        <dbReference type="ARBA" id="ARBA00022679"/>
    </source>
</evidence>
<evidence type="ECO:0000313" key="11">
    <source>
        <dbReference type="Proteomes" id="UP001589654"/>
    </source>
</evidence>
<dbReference type="InterPro" id="IPR005715">
    <property type="entry name" value="Glu_5kinase/COase_Synthase"/>
</dbReference>
<proteinExistence type="inferred from homology"/>
<dbReference type="SMART" id="SM00359">
    <property type="entry name" value="PUA"/>
    <property type="match status" value="1"/>
</dbReference>
<reference evidence="10 11" key="1">
    <citation type="submission" date="2024-09" db="EMBL/GenBank/DDBJ databases">
        <authorList>
            <person name="Sun Q."/>
            <person name="Mori K."/>
        </authorList>
    </citation>
    <scope>NUCLEOTIDE SEQUENCE [LARGE SCALE GENOMIC DNA]</scope>
    <source>
        <strain evidence="10 11">CECT 7682</strain>
    </source>
</reference>
<dbReference type="CDD" id="cd21157">
    <property type="entry name" value="PUA_G5K"/>
    <property type="match status" value="1"/>
</dbReference>
<gene>
    <name evidence="8 10" type="primary">proB</name>
    <name evidence="10" type="ORF">ACFFUR_10820</name>
</gene>
<keyword evidence="11" id="KW-1185">Reference proteome</keyword>
<evidence type="ECO:0000313" key="10">
    <source>
        <dbReference type="EMBL" id="MFB9212297.1"/>
    </source>
</evidence>
<dbReference type="PIRSF" id="PIRSF000729">
    <property type="entry name" value="GK"/>
    <property type="match status" value="1"/>
</dbReference>
<dbReference type="Pfam" id="PF01472">
    <property type="entry name" value="PUA"/>
    <property type="match status" value="1"/>
</dbReference>
<dbReference type="InterPro" id="IPR041739">
    <property type="entry name" value="G5K_ProB"/>
</dbReference>
<feature type="binding site" evidence="8">
    <location>
        <position position="139"/>
    </location>
    <ligand>
        <name>substrate</name>
    </ligand>
</feature>
<dbReference type="InterPro" id="IPR011529">
    <property type="entry name" value="Glu_5kinase"/>
</dbReference>
<dbReference type="EC" id="2.7.2.11" evidence="8"/>
<evidence type="ECO:0000256" key="7">
    <source>
        <dbReference type="ARBA" id="ARBA00022840"/>
    </source>
</evidence>
<keyword evidence="1 8" id="KW-0963">Cytoplasm</keyword>
<evidence type="ECO:0000256" key="1">
    <source>
        <dbReference type="ARBA" id="ARBA00022490"/>
    </source>
</evidence>
<dbReference type="Pfam" id="PF00696">
    <property type="entry name" value="AA_kinase"/>
    <property type="match status" value="1"/>
</dbReference>
<evidence type="ECO:0000256" key="3">
    <source>
        <dbReference type="ARBA" id="ARBA00022650"/>
    </source>
</evidence>
<dbReference type="RefSeq" id="WP_290246443.1">
    <property type="nucleotide sequence ID" value="NZ_JAUFQT010000001.1"/>
</dbReference>
<dbReference type="GO" id="GO:0004349">
    <property type="term" value="F:glutamate 5-kinase activity"/>
    <property type="evidence" value="ECO:0007669"/>
    <property type="project" value="UniProtKB-EC"/>
</dbReference>
<dbReference type="InterPro" id="IPR036393">
    <property type="entry name" value="AceGlu_kinase-like_sf"/>
</dbReference>
<evidence type="ECO:0000256" key="2">
    <source>
        <dbReference type="ARBA" id="ARBA00022605"/>
    </source>
</evidence>
<sequence>MSHQKGKKIVIKIGSNVLTQSDGTPDRERMAALVDQISFLREKELQVILITSGAVAYGRKSFSLIEKTDAVVQKQILSAIGQVELIQAYKQLFLEKTVPVAQIMVTKSDFRDRKHYLNMKGCLEGLLKNKVLPVINENDTVSVTELMFTDNDELAGLVAAMMDAHTLIILSNVDGIFNGHPDHPETELIERVAPNSPSLSHFIAASKSSFGRGGMITKMNMAKKSANLGIEVLIANGKRENVLIDYYHNKLKCTYFEPGKAKLNPKKWIAHSDHYSKGEVVINQGAEKALNSGQTVSLLPVGILAIHGDFIKGEVVRIIAEDGRKIGLGKAAYGAKVAQEKLGLNNQKPLVHYDYLYLFDHSA</sequence>
<dbReference type="Gene3D" id="3.40.1160.10">
    <property type="entry name" value="Acetylglutamate kinase-like"/>
    <property type="match status" value="1"/>
</dbReference>
<dbReference type="PROSITE" id="PS50890">
    <property type="entry name" value="PUA"/>
    <property type="match status" value="1"/>
</dbReference>
<keyword evidence="4 8" id="KW-0808">Transferase</keyword>
<name>A0ABV5J647_9BACT</name>
<feature type="binding site" evidence="8">
    <location>
        <position position="52"/>
    </location>
    <ligand>
        <name>substrate</name>
    </ligand>
</feature>
<keyword evidence="6 8" id="KW-0418">Kinase</keyword>
<dbReference type="InterPro" id="IPR002478">
    <property type="entry name" value="PUA"/>
</dbReference>
<dbReference type="EMBL" id="JBHMEW010000059">
    <property type="protein sequence ID" value="MFB9212297.1"/>
    <property type="molecule type" value="Genomic_DNA"/>
</dbReference>
<dbReference type="HAMAP" id="MF_00456">
    <property type="entry name" value="ProB"/>
    <property type="match status" value="1"/>
</dbReference>
<comment type="similarity">
    <text evidence="8">Belongs to the glutamate 5-kinase family.</text>
</comment>
<dbReference type="NCBIfam" id="TIGR01027">
    <property type="entry name" value="proB"/>
    <property type="match status" value="1"/>
</dbReference>
<dbReference type="SUPFAM" id="SSF88697">
    <property type="entry name" value="PUA domain-like"/>
    <property type="match status" value="1"/>
</dbReference>
<comment type="caution">
    <text evidence="8">Lacks conserved residue(s) required for the propagation of feature annotation.</text>
</comment>
<dbReference type="CDD" id="cd04242">
    <property type="entry name" value="AAK_G5K_ProB"/>
    <property type="match status" value="1"/>
</dbReference>
<dbReference type="PANTHER" id="PTHR43654:SF1">
    <property type="entry name" value="ISOPENTENYL PHOSPHATE KINASE"/>
    <property type="match status" value="1"/>
</dbReference>
<dbReference type="PANTHER" id="PTHR43654">
    <property type="entry name" value="GLUTAMATE 5-KINASE"/>
    <property type="match status" value="1"/>
</dbReference>
<dbReference type="Proteomes" id="UP001589654">
    <property type="component" value="Unassembled WGS sequence"/>
</dbReference>
<comment type="catalytic activity">
    <reaction evidence="8">
        <text>L-glutamate + ATP = L-glutamyl 5-phosphate + ADP</text>
        <dbReference type="Rhea" id="RHEA:14877"/>
        <dbReference type="ChEBI" id="CHEBI:29985"/>
        <dbReference type="ChEBI" id="CHEBI:30616"/>
        <dbReference type="ChEBI" id="CHEBI:58274"/>
        <dbReference type="ChEBI" id="CHEBI:456216"/>
        <dbReference type="EC" id="2.7.2.11"/>
    </reaction>
</comment>
<accession>A0ABV5J647</accession>
<comment type="caution">
    <text evidence="10">The sequence shown here is derived from an EMBL/GenBank/DDBJ whole genome shotgun (WGS) entry which is preliminary data.</text>
</comment>
<keyword evidence="7 8" id="KW-0067">ATP-binding</keyword>
<protein>
    <recommendedName>
        <fullName evidence="8">Glutamate 5-kinase</fullName>
        <ecNumber evidence="8">2.7.2.11</ecNumber>
    </recommendedName>
    <alternativeName>
        <fullName evidence="8">Gamma-glutamyl kinase</fullName>
        <shortName evidence="8">GK</shortName>
    </alternativeName>
</protein>
<keyword evidence="2 8" id="KW-0028">Amino-acid biosynthesis</keyword>
<evidence type="ECO:0000259" key="9">
    <source>
        <dbReference type="SMART" id="SM00359"/>
    </source>
</evidence>
<comment type="function">
    <text evidence="8">Catalyzes the transfer of a phosphate group to glutamate to form L-glutamate 5-phosphate.</text>
</comment>
<feature type="binding site" evidence="8">
    <location>
        <position position="12"/>
    </location>
    <ligand>
        <name>ATP</name>
        <dbReference type="ChEBI" id="CHEBI:30616"/>
    </ligand>
</feature>
<dbReference type="PRINTS" id="PR00474">
    <property type="entry name" value="GLU5KINASE"/>
</dbReference>
<comment type="subcellular location">
    <subcellularLocation>
        <location evidence="8">Cytoplasm</location>
    </subcellularLocation>
</comment>
<evidence type="ECO:0000256" key="6">
    <source>
        <dbReference type="ARBA" id="ARBA00022777"/>
    </source>
</evidence>
<dbReference type="Gene3D" id="2.30.130.10">
    <property type="entry name" value="PUA domain"/>
    <property type="match status" value="1"/>
</dbReference>
<dbReference type="InterPro" id="IPR001048">
    <property type="entry name" value="Asp/Glu/Uridylate_kinase"/>
</dbReference>
<dbReference type="InterPro" id="IPR001057">
    <property type="entry name" value="Glu/AcGlu_kinase"/>
</dbReference>
<evidence type="ECO:0000256" key="8">
    <source>
        <dbReference type="HAMAP-Rule" id="MF_00456"/>
    </source>
</evidence>
<organism evidence="10 11">
    <name type="scientific">Echinicola jeungdonensis</name>
    <dbReference type="NCBI Taxonomy" id="709343"/>
    <lineage>
        <taxon>Bacteria</taxon>
        <taxon>Pseudomonadati</taxon>
        <taxon>Bacteroidota</taxon>
        <taxon>Cytophagia</taxon>
        <taxon>Cytophagales</taxon>
        <taxon>Cyclobacteriaceae</taxon>
        <taxon>Echinicola</taxon>
    </lineage>
</organism>
<keyword evidence="5 8" id="KW-0547">Nucleotide-binding</keyword>
<feature type="binding site" evidence="8">
    <location>
        <position position="151"/>
    </location>
    <ligand>
        <name>substrate</name>
    </ligand>
</feature>
<dbReference type="InterPro" id="IPR036974">
    <property type="entry name" value="PUA_sf"/>
</dbReference>